<gene>
    <name evidence="2" type="ORF">PHYSODRAFT_476662</name>
</gene>
<feature type="transmembrane region" description="Helical" evidence="1">
    <location>
        <begin position="70"/>
        <end position="88"/>
    </location>
</feature>
<evidence type="ECO:0000313" key="2">
    <source>
        <dbReference type="EMBL" id="EGZ28874.1"/>
    </source>
</evidence>
<evidence type="ECO:0000256" key="1">
    <source>
        <dbReference type="SAM" id="Phobius"/>
    </source>
</evidence>
<feature type="transmembrane region" description="Helical" evidence="1">
    <location>
        <begin position="171"/>
        <end position="194"/>
    </location>
</feature>
<evidence type="ECO:0000313" key="3">
    <source>
        <dbReference type="Proteomes" id="UP000002640"/>
    </source>
</evidence>
<dbReference type="RefSeq" id="XP_009516149.1">
    <property type="nucleotide sequence ID" value="XM_009517854.1"/>
</dbReference>
<keyword evidence="3" id="KW-1185">Reference proteome</keyword>
<sequence length="341" mass="38113">MAELEVWAQIVNAASPQVESISQQKPPHIVIWKCLARKWNGIQVESQGAYSIEHLESLNLYCKTTSRRRAVLVCLLTPVPALLTALLMECLPLRPPSDGWRANYVFWLRLLSVQLTLGFIVNSQLSRFIPGLNVTIRKRMAIAAGASTSFVGTCLIAASAVGFPVPLMMQFAPIPIGIFTSLMIFLVLGSVLYAKDSPLRPHADRYNRFFLSFLTLCGTFPVYKLLFEHIPVGFRGVAVVILPIWKFAAKRFTVSSTRNLEDVMPLLVALSVDFMSTLFISACMSATRSVSLTLLFIAVNILQSLVEFRAMRANGKTYWTSDETLKHLSERNPARRTLPIY</sequence>
<feature type="transmembrane region" description="Helical" evidence="1">
    <location>
        <begin position="142"/>
        <end position="165"/>
    </location>
</feature>
<dbReference type="KEGG" id="psoj:PHYSODRAFT_476662"/>
<keyword evidence="1" id="KW-0472">Membrane</keyword>
<dbReference type="Proteomes" id="UP000002640">
    <property type="component" value="Unassembled WGS sequence"/>
</dbReference>
<feature type="transmembrane region" description="Helical" evidence="1">
    <location>
        <begin position="286"/>
        <end position="306"/>
    </location>
</feature>
<dbReference type="AlphaFoldDB" id="G4YKP2"/>
<feature type="transmembrane region" description="Helical" evidence="1">
    <location>
        <begin position="104"/>
        <end position="121"/>
    </location>
</feature>
<feature type="transmembrane region" description="Helical" evidence="1">
    <location>
        <begin position="206"/>
        <end position="223"/>
    </location>
</feature>
<accession>G4YKP2</accession>
<keyword evidence="1" id="KW-0812">Transmembrane</keyword>
<dbReference type="GeneID" id="20654774"/>
<organism evidence="2 3">
    <name type="scientific">Phytophthora sojae (strain P6497)</name>
    <name type="common">Soybean stem and root rot agent</name>
    <name type="synonym">Phytophthora megasperma f. sp. glycines</name>
    <dbReference type="NCBI Taxonomy" id="1094619"/>
    <lineage>
        <taxon>Eukaryota</taxon>
        <taxon>Sar</taxon>
        <taxon>Stramenopiles</taxon>
        <taxon>Oomycota</taxon>
        <taxon>Peronosporomycetes</taxon>
        <taxon>Peronosporales</taxon>
        <taxon>Peronosporaceae</taxon>
        <taxon>Phytophthora</taxon>
    </lineage>
</organism>
<reference evidence="2 3" key="1">
    <citation type="journal article" date="2006" name="Science">
        <title>Phytophthora genome sequences uncover evolutionary origins and mechanisms of pathogenesis.</title>
        <authorList>
            <person name="Tyler B.M."/>
            <person name="Tripathy S."/>
            <person name="Zhang X."/>
            <person name="Dehal P."/>
            <person name="Jiang R.H."/>
            <person name="Aerts A."/>
            <person name="Arredondo F.D."/>
            <person name="Baxter L."/>
            <person name="Bensasson D."/>
            <person name="Beynon J.L."/>
            <person name="Chapman J."/>
            <person name="Damasceno C.M."/>
            <person name="Dorrance A.E."/>
            <person name="Dou D."/>
            <person name="Dickerman A.W."/>
            <person name="Dubchak I.L."/>
            <person name="Garbelotto M."/>
            <person name="Gijzen M."/>
            <person name="Gordon S.G."/>
            <person name="Govers F."/>
            <person name="Grunwald N.J."/>
            <person name="Huang W."/>
            <person name="Ivors K.L."/>
            <person name="Jones R.W."/>
            <person name="Kamoun S."/>
            <person name="Krampis K."/>
            <person name="Lamour K.H."/>
            <person name="Lee M.K."/>
            <person name="McDonald W.H."/>
            <person name="Medina M."/>
            <person name="Meijer H.J."/>
            <person name="Nordberg E.K."/>
            <person name="Maclean D.J."/>
            <person name="Ospina-Giraldo M.D."/>
            <person name="Morris P.F."/>
            <person name="Phuntumart V."/>
            <person name="Putnam N.H."/>
            <person name="Rash S."/>
            <person name="Rose J.K."/>
            <person name="Sakihama Y."/>
            <person name="Salamov A.A."/>
            <person name="Savidor A."/>
            <person name="Scheuring C.F."/>
            <person name="Smith B.M."/>
            <person name="Sobral B.W."/>
            <person name="Terry A."/>
            <person name="Torto-Alalibo T.A."/>
            <person name="Win J."/>
            <person name="Xu Z."/>
            <person name="Zhang H."/>
            <person name="Grigoriev I.V."/>
            <person name="Rokhsar D.S."/>
            <person name="Boore J.L."/>
        </authorList>
    </citation>
    <scope>NUCLEOTIDE SEQUENCE [LARGE SCALE GENOMIC DNA]</scope>
    <source>
        <strain evidence="2 3">P6497</strain>
    </source>
</reference>
<proteinExistence type="predicted"/>
<dbReference type="InParanoid" id="G4YKP2"/>
<name>G4YKP2_PHYSP</name>
<protein>
    <submittedName>
        <fullName evidence="2">Uncharacterized protein</fullName>
    </submittedName>
</protein>
<keyword evidence="1" id="KW-1133">Transmembrane helix</keyword>
<dbReference type="EMBL" id="JH159151">
    <property type="protein sequence ID" value="EGZ28874.1"/>
    <property type="molecule type" value="Genomic_DNA"/>
</dbReference>